<reference evidence="2 3" key="2">
    <citation type="journal article" date="2013" name="PLoS ONE">
        <title>INDIGO - INtegrated Data Warehouse of MIcrobial GenOmes with Examples from the Red Sea Extremophiles.</title>
        <authorList>
            <person name="Alam I."/>
            <person name="Antunes A."/>
            <person name="Kamau A.A."/>
            <person name="Ba Alawi W."/>
            <person name="Kalkatawi M."/>
            <person name="Stingl U."/>
            <person name="Bajic V.B."/>
        </authorList>
    </citation>
    <scope>NUCLEOTIDE SEQUENCE [LARGE SCALE GENOMIC DNA]</scope>
    <source>
        <strain evidence="2 3">SARL4B</strain>
    </source>
</reference>
<proteinExistence type="predicted"/>
<dbReference type="EMBL" id="AFNT02000015">
    <property type="protein sequence ID" value="ERJ06456.1"/>
    <property type="molecule type" value="Genomic_DNA"/>
</dbReference>
<dbReference type="GeneID" id="23799259"/>
<organism evidence="2 3">
    <name type="scientific">Halorhabdus tiamatea SARL4B</name>
    <dbReference type="NCBI Taxonomy" id="1033806"/>
    <lineage>
        <taxon>Archaea</taxon>
        <taxon>Methanobacteriati</taxon>
        <taxon>Methanobacteriota</taxon>
        <taxon>Stenosarchaea group</taxon>
        <taxon>Halobacteria</taxon>
        <taxon>Halobacteriales</taxon>
        <taxon>Haloarculaceae</taxon>
        <taxon>Halorhabdus</taxon>
    </lineage>
</organism>
<dbReference type="InterPro" id="IPR013783">
    <property type="entry name" value="Ig-like_fold"/>
</dbReference>
<gene>
    <name evidence="2" type="ORF">HLRTI_001535</name>
    <name evidence="1" type="ORF">HTIA_2191</name>
</gene>
<reference evidence="2 3" key="1">
    <citation type="journal article" date="2011" name="J. Bacteriol.">
        <title>Genome sequence of Halorhabdus tiamatea, the first archaeon isolated from a deep-sea anoxic brine lake.</title>
        <authorList>
            <person name="Antunes A."/>
            <person name="Alam I."/>
            <person name="Bajic V.B."/>
            <person name="Stingl U."/>
        </authorList>
    </citation>
    <scope>NUCLEOTIDE SEQUENCE [LARGE SCALE GENOMIC DNA]</scope>
    <source>
        <strain evidence="2 3">SARL4B</strain>
    </source>
</reference>
<reference evidence="1 4" key="3">
    <citation type="journal article" date="2014" name="Environ. Microbiol.">
        <title>Halorhabdus tiamatea: proteogenomics and glycosidase activity measurements identify the first cultivated euryarchaeon from a deep-sea anoxic brine lake as potential polysaccharide degrader.</title>
        <authorList>
            <person name="Werner J."/>
            <person name="Ferrer M."/>
            <person name="Michel G."/>
            <person name="Mann A.J."/>
            <person name="Huang S."/>
            <person name="Juarez S."/>
            <person name="Ciordia S."/>
            <person name="Albar J.P."/>
            <person name="Alcaide M."/>
            <person name="La Cono V."/>
            <person name="Yakimov M.M."/>
            <person name="Antunes A."/>
            <person name="Taborda M."/>
            <person name="Da Costa M.S."/>
            <person name="Amann R.I."/>
            <person name="Gloeckner F.O."/>
            <person name="Golyshina O.V."/>
            <person name="Golyshin P.N."/>
            <person name="Teeling H."/>
        </authorList>
    </citation>
    <scope>NUCLEOTIDE SEQUENCE [LARGE SCALE GENOMIC DNA]</scope>
    <source>
        <strain evidence="4">SARL4B</strain>
        <strain evidence="1">Type strain: SARL4B</strain>
    </source>
</reference>
<name>F7PFN6_9EURY</name>
<dbReference type="AlphaFoldDB" id="F7PFN6"/>
<dbReference type="PROSITE" id="PS51257">
    <property type="entry name" value="PROKAR_LIPOPROTEIN"/>
    <property type="match status" value="1"/>
</dbReference>
<evidence type="ECO:0000313" key="1">
    <source>
        <dbReference type="EMBL" id="CCQ34303.1"/>
    </source>
</evidence>
<protein>
    <submittedName>
        <fullName evidence="2">Membrane lipoprotein</fullName>
    </submittedName>
</protein>
<dbReference type="HOGENOM" id="CLU_2079371_0_0_2"/>
<evidence type="ECO:0000313" key="4">
    <source>
        <dbReference type="Proteomes" id="UP000015381"/>
    </source>
</evidence>
<dbReference type="KEGG" id="hti:HTIA_2191"/>
<evidence type="ECO:0000313" key="3">
    <source>
        <dbReference type="Proteomes" id="UP000003861"/>
    </source>
</evidence>
<dbReference type="Proteomes" id="UP000003861">
    <property type="component" value="Unassembled WGS sequence"/>
</dbReference>
<dbReference type="EMBL" id="HF571520">
    <property type="protein sequence ID" value="CCQ34303.1"/>
    <property type="molecule type" value="Genomic_DNA"/>
</dbReference>
<evidence type="ECO:0000313" key="2">
    <source>
        <dbReference type="EMBL" id="ERJ06456.1"/>
    </source>
</evidence>
<keyword evidence="4" id="KW-1185">Reference proteome</keyword>
<dbReference type="eggNOG" id="arCOG12799">
    <property type="taxonomic scope" value="Archaea"/>
</dbReference>
<dbReference type="Proteomes" id="UP000015381">
    <property type="component" value="Chromosome I"/>
</dbReference>
<dbReference type="RefSeq" id="WP_008523844.1">
    <property type="nucleotide sequence ID" value="NC_021921.1"/>
</dbReference>
<dbReference type="Gene3D" id="2.60.40.10">
    <property type="entry name" value="Immunoglobulins"/>
    <property type="match status" value="1"/>
</dbReference>
<sequence length="117" mass="12183">MRVTRRDVLGTSVAAGVSVIAGCNGVMGGPDPEVVDTESNAGLSGALGGEVDVYVLVENRGDTGDVTVEIETQDANGNTINRHEQTVEIEGDNSRRVDFSFSPANGVEQYRATAEAA</sequence>
<keyword evidence="2" id="KW-0449">Lipoprotein</keyword>
<accession>F7PFN6</accession>